<dbReference type="GO" id="GO:0016757">
    <property type="term" value="F:glycosyltransferase activity"/>
    <property type="evidence" value="ECO:0007669"/>
    <property type="project" value="InterPro"/>
</dbReference>
<dbReference type="PANTHER" id="PTHR46581:SF3">
    <property type="entry name" value="ARABINOSYLTRANSFERASE RRA3"/>
    <property type="match status" value="1"/>
</dbReference>
<organism evidence="2 3">
    <name type="scientific">Astrephomene gubernaculifera</name>
    <dbReference type="NCBI Taxonomy" id="47775"/>
    <lineage>
        <taxon>Eukaryota</taxon>
        <taxon>Viridiplantae</taxon>
        <taxon>Chlorophyta</taxon>
        <taxon>core chlorophytes</taxon>
        <taxon>Chlorophyceae</taxon>
        <taxon>CS clade</taxon>
        <taxon>Chlamydomonadales</taxon>
        <taxon>Astrephomenaceae</taxon>
        <taxon>Astrephomene</taxon>
    </lineage>
</organism>
<keyword evidence="3" id="KW-1185">Reference proteome</keyword>
<feature type="domain" description="Nucleotide-diphospho-sugar transferase" evidence="1">
    <location>
        <begin position="19"/>
        <end position="116"/>
    </location>
</feature>
<protein>
    <recommendedName>
        <fullName evidence="1">Nucleotide-diphospho-sugar transferase domain-containing protein</fullName>
    </recommendedName>
</protein>
<dbReference type="Pfam" id="PF03407">
    <property type="entry name" value="Nucleotid_trans"/>
    <property type="match status" value="1"/>
</dbReference>
<reference evidence="2 3" key="1">
    <citation type="journal article" date="2021" name="Sci. Rep.">
        <title>Genome sequencing of the multicellular alga Astrephomene provides insights into convergent evolution of germ-soma differentiation.</title>
        <authorList>
            <person name="Yamashita S."/>
            <person name="Yamamoto K."/>
            <person name="Matsuzaki R."/>
            <person name="Suzuki S."/>
            <person name="Yamaguchi H."/>
            <person name="Hirooka S."/>
            <person name="Minakuchi Y."/>
            <person name="Miyagishima S."/>
            <person name="Kawachi M."/>
            <person name="Toyoda A."/>
            <person name="Nozaki H."/>
        </authorList>
    </citation>
    <scope>NUCLEOTIDE SEQUENCE [LARGE SCALE GENOMIC DNA]</scope>
    <source>
        <strain evidence="2 3">NIES-4017</strain>
    </source>
</reference>
<dbReference type="InterPro" id="IPR005069">
    <property type="entry name" value="Nucl-diP-sugar_transferase"/>
</dbReference>
<dbReference type="EMBL" id="BMAR01000001">
    <property type="protein sequence ID" value="GFR40253.1"/>
    <property type="molecule type" value="Genomic_DNA"/>
</dbReference>
<evidence type="ECO:0000259" key="1">
    <source>
        <dbReference type="Pfam" id="PF03407"/>
    </source>
</evidence>
<dbReference type="PANTHER" id="PTHR46581">
    <property type="entry name" value="ARABINOSYLTRANSFERASE RRA3"/>
    <property type="match status" value="1"/>
</dbReference>
<sequence length="148" mass="17526">MEAFLGEHMWNQPMHIQINDVNCGFTYIRPTPEALAFMTRFLSLLISDAAWDQKIFAELLLQPGYREHTPMRTAVRVLDVEMFVNSHVYMKMLNQRMDDHVPVVVHANYHKSYVKLKFLQKVVARYTDPQKPVVGSLLERLRRMFRLF</sequence>
<comment type="caution">
    <text evidence="2">The sequence shown here is derived from an EMBL/GenBank/DDBJ whole genome shotgun (WGS) entry which is preliminary data.</text>
</comment>
<evidence type="ECO:0000313" key="2">
    <source>
        <dbReference type="EMBL" id="GFR40253.1"/>
    </source>
</evidence>
<dbReference type="Proteomes" id="UP001054857">
    <property type="component" value="Unassembled WGS sequence"/>
</dbReference>
<name>A0AAD3DGH8_9CHLO</name>
<gene>
    <name evidence="2" type="ORF">Agub_g825</name>
</gene>
<accession>A0AAD3DGH8</accession>
<dbReference type="GO" id="GO:0080147">
    <property type="term" value="P:root hair cell development"/>
    <property type="evidence" value="ECO:0007669"/>
    <property type="project" value="InterPro"/>
</dbReference>
<dbReference type="InterPro" id="IPR044290">
    <property type="entry name" value="RRA1/2/3"/>
</dbReference>
<proteinExistence type="predicted"/>
<dbReference type="AlphaFoldDB" id="A0AAD3DGH8"/>
<evidence type="ECO:0000313" key="3">
    <source>
        <dbReference type="Proteomes" id="UP001054857"/>
    </source>
</evidence>